<accession>A0ABV9PY15</accession>
<dbReference type="InterPro" id="IPR004155">
    <property type="entry name" value="PBS_lyase_HEAT"/>
</dbReference>
<evidence type="ECO:0000259" key="1">
    <source>
        <dbReference type="SMART" id="SM00932"/>
    </source>
</evidence>
<dbReference type="Pfam" id="PF13646">
    <property type="entry name" value="HEAT_2"/>
    <property type="match status" value="1"/>
</dbReference>
<dbReference type="SMART" id="SM00932">
    <property type="entry name" value="Nfu_N"/>
    <property type="match status" value="1"/>
</dbReference>
<dbReference type="InterPro" id="IPR025989">
    <property type="entry name" value="Virulence_F_dom"/>
</dbReference>
<reference evidence="3" key="1">
    <citation type="journal article" date="2019" name="Int. J. Syst. Evol. Microbiol.">
        <title>The Global Catalogue of Microorganisms (GCM) 10K type strain sequencing project: providing services to taxonomists for standard genome sequencing and annotation.</title>
        <authorList>
            <consortium name="The Broad Institute Genomics Platform"/>
            <consortium name="The Broad Institute Genome Sequencing Center for Infectious Disease"/>
            <person name="Wu L."/>
            <person name="Ma J."/>
        </authorList>
    </citation>
    <scope>NUCLEOTIDE SEQUENCE [LARGE SCALE GENOMIC DNA]</scope>
    <source>
        <strain evidence="3">WYCCWR 12678</strain>
    </source>
</reference>
<dbReference type="InterPro" id="IPR036498">
    <property type="entry name" value="Nfu/NifU_N_sf"/>
</dbReference>
<dbReference type="SUPFAM" id="SSF110836">
    <property type="entry name" value="Hypothetical protein SAV1430"/>
    <property type="match status" value="1"/>
</dbReference>
<sequence>MKIKSIEPTPNPNSMKITLDECLPQGIHKTFSQSEIANAPRFIQDILKISGVKSVFHAMDFLAIERSPKQGWESILTQIKAIFDSALPSQLHSYENDPYGSAKVFVQMISGIPMQVKVLTETADDRFSLPDRFTIRASQAASASADFLKERQWIPQGIRYGVSQEIGEEVVSELSAKYDDATLDRLLSQALNQTAAVTESVEFGNYTPTEPDPAKRYAALEQMEPSAEILPLLIQAMQDTSQSVRRLATAYMGSIEDDEVVPHLIKALKDQSVAVRRTAGDALSDRGEQEAIPVMTEALKDPSKIVRWRAARFLYEVGDKSVLSALREALDDPEFEVRLQVKLAIERIESGSETIVPAWQKHMKDLIGDEEK</sequence>
<dbReference type="PANTHER" id="PTHR12697">
    <property type="entry name" value="PBS LYASE HEAT-LIKE PROTEIN"/>
    <property type="match status" value="1"/>
</dbReference>
<dbReference type="Gene3D" id="3.30.1370.70">
    <property type="entry name" value="Scaffold protein Nfu/NifU, N-terminal domain"/>
    <property type="match status" value="1"/>
</dbReference>
<gene>
    <name evidence="2" type="ORF">ACFO8Q_02895</name>
</gene>
<dbReference type="InterPro" id="IPR014824">
    <property type="entry name" value="Nfu/NifU_N"/>
</dbReference>
<evidence type="ECO:0000313" key="2">
    <source>
        <dbReference type="EMBL" id="MFC4766348.1"/>
    </source>
</evidence>
<dbReference type="Pfam" id="PF13769">
    <property type="entry name" value="Virulence_fact"/>
    <property type="match status" value="1"/>
</dbReference>
<dbReference type="EMBL" id="JBHSHC010000014">
    <property type="protein sequence ID" value="MFC4766348.1"/>
    <property type="molecule type" value="Genomic_DNA"/>
</dbReference>
<dbReference type="InterPro" id="IPR011989">
    <property type="entry name" value="ARM-like"/>
</dbReference>
<dbReference type="Gene3D" id="1.25.10.10">
    <property type="entry name" value="Leucine-rich Repeat Variant"/>
    <property type="match status" value="1"/>
</dbReference>
<feature type="domain" description="Scaffold protein Nfu/NifU N-terminal" evidence="1">
    <location>
        <begin position="4"/>
        <end position="90"/>
    </location>
</feature>
<dbReference type="Proteomes" id="UP001596002">
    <property type="component" value="Unassembled WGS sequence"/>
</dbReference>
<protein>
    <submittedName>
        <fullName evidence="2">Virulence factor</fullName>
    </submittedName>
</protein>
<dbReference type="PANTHER" id="PTHR12697:SF37">
    <property type="entry name" value="CONSERVED VIRULENCE FACTOR C"/>
    <property type="match status" value="1"/>
</dbReference>
<dbReference type="InterPro" id="IPR016024">
    <property type="entry name" value="ARM-type_fold"/>
</dbReference>
<proteinExistence type="predicted"/>
<comment type="caution">
    <text evidence="2">The sequence shown here is derived from an EMBL/GenBank/DDBJ whole genome shotgun (WGS) entry which is preliminary data.</text>
</comment>
<evidence type="ECO:0000313" key="3">
    <source>
        <dbReference type="Proteomes" id="UP001596002"/>
    </source>
</evidence>
<dbReference type="SUPFAM" id="SSF48371">
    <property type="entry name" value="ARM repeat"/>
    <property type="match status" value="1"/>
</dbReference>
<dbReference type="Pfam" id="PF08712">
    <property type="entry name" value="Nfu_N"/>
    <property type="match status" value="1"/>
</dbReference>
<organism evidence="2 3">
    <name type="scientific">Effusibacillus consociatus</name>
    <dbReference type="NCBI Taxonomy" id="1117041"/>
    <lineage>
        <taxon>Bacteria</taxon>
        <taxon>Bacillati</taxon>
        <taxon>Bacillota</taxon>
        <taxon>Bacilli</taxon>
        <taxon>Bacillales</taxon>
        <taxon>Alicyclobacillaceae</taxon>
        <taxon>Effusibacillus</taxon>
    </lineage>
</organism>
<name>A0ABV9PY15_9BACL</name>
<dbReference type="SMART" id="SM00567">
    <property type="entry name" value="EZ_HEAT"/>
    <property type="match status" value="4"/>
</dbReference>
<dbReference type="RefSeq" id="WP_380024173.1">
    <property type="nucleotide sequence ID" value="NZ_JBHSHC010000014.1"/>
</dbReference>
<keyword evidence="3" id="KW-1185">Reference proteome</keyword>